<dbReference type="InterPro" id="IPR019012">
    <property type="entry name" value="RNA_cap_Gua-N2-MeTrfase"/>
</dbReference>
<dbReference type="CDD" id="cd02440">
    <property type="entry name" value="AdoMet_MTases"/>
    <property type="match status" value="1"/>
</dbReference>
<dbReference type="SUPFAM" id="SSF53335">
    <property type="entry name" value="S-adenosyl-L-methionine-dependent methyltransferases"/>
    <property type="match status" value="1"/>
</dbReference>
<dbReference type="PANTHER" id="PTHR14741:SF32">
    <property type="entry name" value="TRIMETHYLGUANOSINE SYNTHASE"/>
    <property type="match status" value="1"/>
</dbReference>
<gene>
    <name evidence="1" type="ORF">ENSA5_68930</name>
</gene>
<evidence type="ECO:0000313" key="2">
    <source>
        <dbReference type="Proteomes" id="UP000237968"/>
    </source>
</evidence>
<dbReference type="EMBL" id="PVNK01000308">
    <property type="protein sequence ID" value="PRP89952.1"/>
    <property type="molecule type" value="Genomic_DNA"/>
</dbReference>
<dbReference type="PANTHER" id="PTHR14741">
    <property type="entry name" value="S-ADENOSYLMETHIONINE-DEPENDENT METHYLTRANSFERASE RELATED"/>
    <property type="match status" value="1"/>
</dbReference>
<accession>A0A2S9XAR8</accession>
<protein>
    <submittedName>
        <fullName evidence="1">Cobalt-precorrin-6Y C(15)-methyltransferase</fullName>
    </submittedName>
</protein>
<name>A0A2S9XAR8_9BACT</name>
<reference evidence="1 2" key="1">
    <citation type="submission" date="2018-03" db="EMBL/GenBank/DDBJ databases">
        <title>Draft Genome Sequences of the Obligatory Marine Myxobacteria Enhygromyxa salina SWB005.</title>
        <authorList>
            <person name="Poehlein A."/>
            <person name="Moghaddam J.A."/>
            <person name="Harms H."/>
            <person name="Alanjari M."/>
            <person name="Koenig G.M."/>
            <person name="Daniel R."/>
            <person name="Schaeberle T.F."/>
        </authorList>
    </citation>
    <scope>NUCLEOTIDE SEQUENCE [LARGE SCALE GENOMIC DNA]</scope>
    <source>
        <strain evidence="1 2">SWB005</strain>
    </source>
</reference>
<dbReference type="GO" id="GO:0071164">
    <property type="term" value="F:RNA cap trimethylguanosine synthase activity"/>
    <property type="evidence" value="ECO:0007669"/>
    <property type="project" value="TreeGrafter"/>
</dbReference>
<dbReference type="Proteomes" id="UP000237968">
    <property type="component" value="Unassembled WGS sequence"/>
</dbReference>
<evidence type="ECO:0000313" key="1">
    <source>
        <dbReference type="EMBL" id="PRP89952.1"/>
    </source>
</evidence>
<sequence length="287" mass="30468">MLAAVAEHHLRVGPLPAWLQLDRLLGPTRVGGPDGDGWQVEAGAEGAVEAQARLPTALAADLVARLRGLGFDGRALVCEVEPPLRRSVTRRARSEDARRRRVTTPGFSRAGVRLDDVGRISLTPEVLAQRVAAGAQGRPVVDAGCGAGGNAIAFARAGSRVCAIESDAARLELARHNAEVYGVGDRIEFVHGDALEQVPARRDESAILFIDPPWGADWNRRGCGLAELPLLAALAPLALGYAALWAKVPASFATRELLGDPPGGDAQALFGEAQGDRRRVKFVLVRR</sequence>
<dbReference type="Pfam" id="PF09445">
    <property type="entry name" value="Methyltransf_15"/>
    <property type="match status" value="1"/>
</dbReference>
<proteinExistence type="predicted"/>
<dbReference type="InterPro" id="IPR029063">
    <property type="entry name" value="SAM-dependent_MTases_sf"/>
</dbReference>
<keyword evidence="1" id="KW-0489">Methyltransferase</keyword>
<dbReference type="AlphaFoldDB" id="A0A2S9XAR8"/>
<keyword evidence="2" id="KW-1185">Reference proteome</keyword>
<comment type="caution">
    <text evidence="1">The sequence shown here is derived from an EMBL/GenBank/DDBJ whole genome shotgun (WGS) entry which is preliminary data.</text>
</comment>
<organism evidence="1 2">
    <name type="scientific">Enhygromyxa salina</name>
    <dbReference type="NCBI Taxonomy" id="215803"/>
    <lineage>
        <taxon>Bacteria</taxon>
        <taxon>Pseudomonadati</taxon>
        <taxon>Myxococcota</taxon>
        <taxon>Polyangia</taxon>
        <taxon>Nannocystales</taxon>
        <taxon>Nannocystaceae</taxon>
        <taxon>Enhygromyxa</taxon>
    </lineage>
</organism>
<dbReference type="Gene3D" id="3.40.50.150">
    <property type="entry name" value="Vaccinia Virus protein VP39"/>
    <property type="match status" value="1"/>
</dbReference>
<dbReference type="OrthoDB" id="9781391at2"/>
<keyword evidence="1" id="KW-0808">Transferase</keyword>